<feature type="compositionally biased region" description="Gly residues" evidence="1">
    <location>
        <begin position="339"/>
        <end position="348"/>
    </location>
</feature>
<dbReference type="Proteomes" id="UP001497512">
    <property type="component" value="Chromosome 9"/>
</dbReference>
<dbReference type="InterPro" id="IPR025131">
    <property type="entry name" value="DUF4057"/>
</dbReference>
<organism evidence="3 4">
    <name type="scientific">Sphagnum troendelagicum</name>
    <dbReference type="NCBI Taxonomy" id="128251"/>
    <lineage>
        <taxon>Eukaryota</taxon>
        <taxon>Viridiplantae</taxon>
        <taxon>Streptophyta</taxon>
        <taxon>Embryophyta</taxon>
        <taxon>Bryophyta</taxon>
        <taxon>Sphagnophytina</taxon>
        <taxon>Sphagnopsida</taxon>
        <taxon>Sphagnales</taxon>
        <taxon>Sphagnaceae</taxon>
        <taxon>Sphagnum</taxon>
    </lineage>
</organism>
<sequence length="348" mass="36350">MSIDNAAVGATPTRRGAKPPGGATTFDLFSWSEGPDVTRSPPPLVRHTATNGSSSNAFLSAGVDQSTCDSPVGRPTIRMHQPAGGTSTITFGEHLSAEEAEALLKRRPGSDLKKREMYGSGIFPGGAGADADGNGTTATVDRTSVRCYQPAGGVSQISFGGENCASPKKAVTVPEVAKQKELSGTVETTDDITAGRVFSNAKAKELTGSNIFGPAPPESPKPSARALELRREEAAKGQEEAPPRNVHTSVKVSNPAGGRCQISFGPKDEIDSVARKLHDQKKAELSGHDIFSEENAMISEKSLHHQLSQAKLKEISGSDIFSDDKPAGRDLIGGIRKPPGGGSTISLQ</sequence>
<keyword evidence="4" id="KW-1185">Reference proteome</keyword>
<dbReference type="PANTHER" id="PTHR31132:SF13">
    <property type="entry name" value="N-LYSINE METHYLTRANSFERASE"/>
    <property type="match status" value="1"/>
</dbReference>
<evidence type="ECO:0000259" key="2">
    <source>
        <dbReference type="Pfam" id="PF13266"/>
    </source>
</evidence>
<evidence type="ECO:0000313" key="4">
    <source>
        <dbReference type="Proteomes" id="UP001497512"/>
    </source>
</evidence>
<feature type="region of interest" description="Disordered" evidence="1">
    <location>
        <begin position="207"/>
        <end position="265"/>
    </location>
</feature>
<protein>
    <recommendedName>
        <fullName evidence="2">DUF4057 domain-containing protein</fullName>
    </recommendedName>
</protein>
<accession>A0ABP0V7R2</accession>
<feature type="region of interest" description="Disordered" evidence="1">
    <location>
        <begin position="318"/>
        <end position="348"/>
    </location>
</feature>
<dbReference type="EMBL" id="OZ019901">
    <property type="protein sequence ID" value="CAK9236987.1"/>
    <property type="molecule type" value="Genomic_DNA"/>
</dbReference>
<reference evidence="3" key="1">
    <citation type="submission" date="2024-02" db="EMBL/GenBank/DDBJ databases">
        <authorList>
            <consortium name="ELIXIR-Norway"/>
            <consortium name="Elixir Norway"/>
        </authorList>
    </citation>
    <scope>NUCLEOTIDE SEQUENCE</scope>
</reference>
<feature type="compositionally biased region" description="Polar residues" evidence="1">
    <location>
        <begin position="48"/>
        <end position="69"/>
    </location>
</feature>
<dbReference type="Pfam" id="PF13266">
    <property type="entry name" value="DUF4057"/>
    <property type="match status" value="1"/>
</dbReference>
<proteinExistence type="predicted"/>
<gene>
    <name evidence="3" type="ORF">CSSPTR1EN2_LOCUS23387</name>
</gene>
<feature type="region of interest" description="Disordered" evidence="1">
    <location>
        <begin position="1"/>
        <end position="70"/>
    </location>
</feature>
<feature type="compositionally biased region" description="Basic and acidic residues" evidence="1">
    <location>
        <begin position="227"/>
        <end position="242"/>
    </location>
</feature>
<evidence type="ECO:0000313" key="3">
    <source>
        <dbReference type="EMBL" id="CAK9236987.1"/>
    </source>
</evidence>
<name>A0ABP0V7R2_9BRYO</name>
<feature type="domain" description="DUF4057" evidence="2">
    <location>
        <begin position="65"/>
        <end position="346"/>
    </location>
</feature>
<evidence type="ECO:0000256" key="1">
    <source>
        <dbReference type="SAM" id="MobiDB-lite"/>
    </source>
</evidence>
<dbReference type="PANTHER" id="PTHR31132">
    <property type="entry name" value="N-LYSINE METHYLTRANSFERASE"/>
    <property type="match status" value="1"/>
</dbReference>
<feature type="compositionally biased region" description="Basic and acidic residues" evidence="1">
    <location>
        <begin position="318"/>
        <end position="328"/>
    </location>
</feature>